<dbReference type="SUPFAM" id="SSF50998">
    <property type="entry name" value="Quinoprotein alcohol dehydrogenase-like"/>
    <property type="match status" value="1"/>
</dbReference>
<dbReference type="OrthoDB" id="10520503at2759"/>
<dbReference type="EMBL" id="JAGTXO010000002">
    <property type="protein sequence ID" value="KAG8469948.1"/>
    <property type="molecule type" value="Genomic_DNA"/>
</dbReference>
<sequence>MAAKLLLDLPADLLVQVLVHLCDEDRCAGAIDLACVARTCRAVGCRRDGKPSVAEEAARAVLYSPRCVELRAEASGGAPAGTAVAAEEPTARGGWMRALHVFDCGLWRVLPTVELSSLNLGCCAVSPGAAVVRGAPHLVSAGPSGLMLWAVNAPRLSLSFLPGAGAVDVLAIVCTRGLVATACADAGGLVRIHDLADGGRVCRAVQTLCGAISALAACGGVVIAAGEDTLVACFDAFSGELLSPPLLSHAPGQASIASCGSLVAVACAGRMHIFEQGESGERPQLVQVLRGDDAPSASAIALLPIGILAVADCYGEVHVFSRAARAGAGAFALGERWQPRLSFDALPDSADVDCCGLSLASCAGRFLATGHRWGSSVSLWNCFDGELVARLDAPDGVLCLASVQSMLFAFGSDGSVAVWRARNWRAAPRAHCAADGQGVPAADGARALRA</sequence>
<organism evidence="1 2">
    <name type="scientific">Diacronema lutheri</name>
    <name type="common">Unicellular marine alga</name>
    <name type="synonym">Monochrysis lutheri</name>
    <dbReference type="NCBI Taxonomy" id="2081491"/>
    <lineage>
        <taxon>Eukaryota</taxon>
        <taxon>Haptista</taxon>
        <taxon>Haptophyta</taxon>
        <taxon>Pavlovophyceae</taxon>
        <taxon>Pavlovales</taxon>
        <taxon>Pavlovaceae</taxon>
        <taxon>Diacronema</taxon>
    </lineage>
</organism>
<evidence type="ECO:0000313" key="1">
    <source>
        <dbReference type="EMBL" id="KAG8469948.1"/>
    </source>
</evidence>
<proteinExistence type="predicted"/>
<protein>
    <recommendedName>
        <fullName evidence="3">F-box domain-containing protein</fullName>
    </recommendedName>
</protein>
<comment type="caution">
    <text evidence="1">The sequence shown here is derived from an EMBL/GenBank/DDBJ whole genome shotgun (WGS) entry which is preliminary data.</text>
</comment>
<reference evidence="1" key="1">
    <citation type="submission" date="2021-05" db="EMBL/GenBank/DDBJ databases">
        <title>The genome of the haptophyte Pavlova lutheri (Diacronema luteri, Pavlovales) - a model for lipid biosynthesis in eukaryotic algae.</title>
        <authorList>
            <person name="Hulatt C.J."/>
            <person name="Posewitz M.C."/>
        </authorList>
    </citation>
    <scope>NUCLEOTIDE SEQUENCE</scope>
    <source>
        <strain evidence="1">NIVA-4/92</strain>
    </source>
</reference>
<name>A0A8J5XQR6_DIALT</name>
<dbReference type="InterPro" id="IPR011047">
    <property type="entry name" value="Quinoprotein_ADH-like_sf"/>
</dbReference>
<accession>A0A8J5XQR6</accession>
<dbReference type="Gene3D" id="2.130.10.10">
    <property type="entry name" value="YVTN repeat-like/Quinoprotein amine dehydrogenase"/>
    <property type="match status" value="2"/>
</dbReference>
<dbReference type="AlphaFoldDB" id="A0A8J5XQR6"/>
<evidence type="ECO:0000313" key="2">
    <source>
        <dbReference type="Proteomes" id="UP000751190"/>
    </source>
</evidence>
<dbReference type="Proteomes" id="UP000751190">
    <property type="component" value="Unassembled WGS sequence"/>
</dbReference>
<gene>
    <name evidence="1" type="ORF">KFE25_006403</name>
</gene>
<keyword evidence="2" id="KW-1185">Reference proteome</keyword>
<evidence type="ECO:0008006" key="3">
    <source>
        <dbReference type="Google" id="ProtNLM"/>
    </source>
</evidence>
<dbReference type="InterPro" id="IPR015943">
    <property type="entry name" value="WD40/YVTN_repeat-like_dom_sf"/>
</dbReference>